<protein>
    <submittedName>
        <fullName evidence="1">Uncharacterized protein</fullName>
    </submittedName>
</protein>
<proteinExistence type="predicted"/>
<name>A0AAQ3WE39_PASNO</name>
<evidence type="ECO:0000313" key="1">
    <source>
        <dbReference type="EMBL" id="WVZ58626.1"/>
    </source>
</evidence>
<evidence type="ECO:0000313" key="2">
    <source>
        <dbReference type="Proteomes" id="UP001341281"/>
    </source>
</evidence>
<organism evidence="1 2">
    <name type="scientific">Paspalum notatum var. saurae</name>
    <dbReference type="NCBI Taxonomy" id="547442"/>
    <lineage>
        <taxon>Eukaryota</taxon>
        <taxon>Viridiplantae</taxon>
        <taxon>Streptophyta</taxon>
        <taxon>Embryophyta</taxon>
        <taxon>Tracheophyta</taxon>
        <taxon>Spermatophyta</taxon>
        <taxon>Magnoliopsida</taxon>
        <taxon>Liliopsida</taxon>
        <taxon>Poales</taxon>
        <taxon>Poaceae</taxon>
        <taxon>PACMAD clade</taxon>
        <taxon>Panicoideae</taxon>
        <taxon>Andropogonodae</taxon>
        <taxon>Paspaleae</taxon>
        <taxon>Paspalinae</taxon>
        <taxon>Paspalum</taxon>
    </lineage>
</organism>
<gene>
    <name evidence="1" type="ORF">U9M48_008878</name>
</gene>
<accession>A0AAQ3WE39</accession>
<dbReference type="EMBL" id="CP144746">
    <property type="protein sequence ID" value="WVZ58626.1"/>
    <property type="molecule type" value="Genomic_DNA"/>
</dbReference>
<dbReference type="Proteomes" id="UP001341281">
    <property type="component" value="Chromosome 02"/>
</dbReference>
<dbReference type="AlphaFoldDB" id="A0AAQ3WE39"/>
<keyword evidence="2" id="KW-1185">Reference proteome</keyword>
<reference evidence="1 2" key="1">
    <citation type="submission" date="2024-02" db="EMBL/GenBank/DDBJ databases">
        <title>High-quality chromosome-scale genome assembly of Pensacola bahiagrass (Paspalum notatum Flugge var. saurae).</title>
        <authorList>
            <person name="Vega J.M."/>
            <person name="Podio M."/>
            <person name="Orjuela J."/>
            <person name="Siena L.A."/>
            <person name="Pessino S.C."/>
            <person name="Combes M.C."/>
            <person name="Mariac C."/>
            <person name="Albertini E."/>
            <person name="Pupilli F."/>
            <person name="Ortiz J.P.A."/>
            <person name="Leblanc O."/>
        </authorList>
    </citation>
    <scope>NUCLEOTIDE SEQUENCE [LARGE SCALE GENOMIC DNA]</scope>
    <source>
        <strain evidence="1">R1</strain>
        <tissue evidence="1">Leaf</tissue>
    </source>
</reference>
<sequence>MLGARQRLGCCSLRQPIRIRTRTMRAYAVPRRRTLWLFGFIMFNNGTSNSVDKVLIPYAREKMHPRMLFPFGVGVMPAATYRGLCDAAQRKVSGLRATVWSYERLAVGRPIVDHRGYETTASMTTMGRLWARFGCAPVRYVVHSDVYKQKQSCILHCNSVIHAYCRGLGPMSRQDVRIRASSSRLIVLWPKTSYGSHIVQPLWEVVLLMGCLLCARRTRLCGIRSLVGL</sequence>